<dbReference type="PANTHER" id="PTHR43464:SF49">
    <property type="entry name" value="TELLURITE METHYLTRANSFERASE"/>
    <property type="match status" value="1"/>
</dbReference>
<dbReference type="InterPro" id="IPR029063">
    <property type="entry name" value="SAM-dependent_MTases_sf"/>
</dbReference>
<accession>A0A7Y6K7U2</accession>
<evidence type="ECO:0000256" key="5">
    <source>
        <dbReference type="ARBA" id="ARBA00022679"/>
    </source>
</evidence>
<dbReference type="NCBIfam" id="NF041650">
    <property type="entry name" value="nod_mtase_NodS"/>
    <property type="match status" value="1"/>
</dbReference>
<evidence type="ECO:0000313" key="7">
    <source>
        <dbReference type="Proteomes" id="UP000594380"/>
    </source>
</evidence>
<proteinExistence type="inferred from homology"/>
<dbReference type="EMBL" id="JAALDK010000003">
    <property type="protein sequence ID" value="NUY06010.1"/>
    <property type="molecule type" value="Genomic_DNA"/>
</dbReference>
<sequence length="211" mass="23816">MNLTHVANFDLLLRELNSNDPWRLDSNPFEFERHRQMLRLALAEGIVTNALEVGCASGAFTEKLAPHCRRLTVIDVVPEAIARTRARLMESANITWIVSDIQRFLAPEKFDLIVVAEVLYYLGSIAEVRATVQSLARMLAPNGQLVFGSAVDANCRRWGHIAGAETVLEMLREELTEVERVQCIGRSSNEDCMLARFRSPMDFTNQPNCLR</sequence>
<dbReference type="Proteomes" id="UP000594380">
    <property type="component" value="Unassembled WGS sequence"/>
</dbReference>
<dbReference type="PIRSF" id="PIRSF009310">
    <property type="entry name" value="NodS"/>
    <property type="match status" value="1"/>
</dbReference>
<dbReference type="SUPFAM" id="SSF53335">
    <property type="entry name" value="S-adenosyl-L-methionine-dependent methyltransferases"/>
    <property type="match status" value="1"/>
</dbReference>
<keyword evidence="5 6" id="KW-0808">Transferase</keyword>
<protein>
    <recommendedName>
        <fullName evidence="3">Nodulation protein S</fullName>
    </recommendedName>
</protein>
<evidence type="ECO:0000256" key="3">
    <source>
        <dbReference type="ARBA" id="ARBA00014643"/>
    </source>
</evidence>
<dbReference type="GO" id="GO:0009312">
    <property type="term" value="P:oligosaccharide biosynthetic process"/>
    <property type="evidence" value="ECO:0007669"/>
    <property type="project" value="InterPro"/>
</dbReference>
<reference evidence="6 7" key="1">
    <citation type="submission" date="2020-02" db="EMBL/GenBank/DDBJ databases">
        <title>Paraburkholderia simonii sp. nov. and Paraburkholderia youngii sp. nov. Brazilian and Mexican Mimosa-associated rhizobia.</title>
        <authorList>
            <person name="Mavima L."/>
            <person name="Beukes C.W."/>
            <person name="Chan W.Y."/>
            <person name="Palmer M."/>
            <person name="De Meyer S.E."/>
            <person name="James E.K."/>
            <person name="Venter S.N."/>
            <person name="Steenkamp E.T."/>
        </authorList>
    </citation>
    <scope>NUCLEOTIDE SEQUENCE [LARGE SCALE GENOMIC DNA]</scope>
    <source>
        <strain evidence="6 7">JPY169</strain>
    </source>
</reference>
<dbReference type="InterPro" id="IPR008715">
    <property type="entry name" value="SAM-MeTfrase_NodS-like"/>
</dbReference>
<dbReference type="PANTHER" id="PTHR43464">
    <property type="entry name" value="METHYLTRANSFERASE"/>
    <property type="match status" value="1"/>
</dbReference>
<keyword evidence="6" id="KW-0489">Methyltransferase</keyword>
<dbReference type="AlphaFoldDB" id="A0A7Y6K7U2"/>
<comment type="similarity">
    <text evidence="2">Belongs to the NodS family.</text>
</comment>
<dbReference type="Gene3D" id="3.40.50.150">
    <property type="entry name" value="Vaccinia Virus protein VP39"/>
    <property type="match status" value="1"/>
</dbReference>
<dbReference type="Pfam" id="PF05401">
    <property type="entry name" value="NodS"/>
    <property type="match status" value="1"/>
</dbReference>
<organism evidence="6 7">
    <name type="scientific">Paraburkholderia youngii</name>
    <dbReference type="NCBI Taxonomy" id="2782701"/>
    <lineage>
        <taxon>Bacteria</taxon>
        <taxon>Pseudomonadati</taxon>
        <taxon>Pseudomonadota</taxon>
        <taxon>Betaproteobacteria</taxon>
        <taxon>Burkholderiales</taxon>
        <taxon>Burkholderiaceae</taxon>
        <taxon>Paraburkholderia</taxon>
    </lineage>
</organism>
<evidence type="ECO:0000256" key="1">
    <source>
        <dbReference type="ARBA" id="ARBA00002707"/>
    </source>
</evidence>
<comment type="caution">
    <text evidence="6">The sequence shown here is derived from an EMBL/GenBank/DDBJ whole genome shotgun (WGS) entry which is preliminary data.</text>
</comment>
<dbReference type="GeneID" id="301106944"/>
<dbReference type="CDD" id="cd02440">
    <property type="entry name" value="AdoMet_MTases"/>
    <property type="match status" value="1"/>
</dbReference>
<dbReference type="InterPro" id="IPR020944">
    <property type="entry name" value="NodS"/>
</dbReference>
<dbReference type="RefSeq" id="WP_176112458.1">
    <property type="nucleotide sequence ID" value="NZ_JAALDK010000003.1"/>
</dbReference>
<gene>
    <name evidence="6" type="ORF">G5S42_42340</name>
</gene>
<dbReference type="GO" id="GO:0032259">
    <property type="term" value="P:methylation"/>
    <property type="evidence" value="ECO:0007669"/>
    <property type="project" value="UniProtKB-KW"/>
</dbReference>
<dbReference type="GO" id="GO:0008757">
    <property type="term" value="F:S-adenosylmethionine-dependent methyltransferase activity"/>
    <property type="evidence" value="ECO:0007669"/>
    <property type="project" value="InterPro"/>
</dbReference>
<name>A0A7Y6K7U2_9BURK</name>
<evidence type="ECO:0000313" key="6">
    <source>
        <dbReference type="EMBL" id="NUY06010.1"/>
    </source>
</evidence>
<keyword evidence="4" id="KW-0536">Nodulation</keyword>
<evidence type="ECO:0000256" key="2">
    <source>
        <dbReference type="ARBA" id="ARBA00009103"/>
    </source>
</evidence>
<comment type="function">
    <text evidence="1">SAM-utilizing methyltransferase involved in nod factor synthesis.</text>
</comment>
<evidence type="ECO:0000256" key="4">
    <source>
        <dbReference type="ARBA" id="ARBA00022458"/>
    </source>
</evidence>